<proteinExistence type="predicted"/>
<evidence type="ECO:0000313" key="1">
    <source>
        <dbReference type="EMBL" id="SDU81103.1"/>
    </source>
</evidence>
<dbReference type="Proteomes" id="UP000198675">
    <property type="component" value="Chromosome I"/>
</dbReference>
<dbReference type="GeneID" id="83642241"/>
<organism evidence="1 2">
    <name type="scientific">Pseudomonas sihuiensis</name>
    <dbReference type="NCBI Taxonomy" id="1274359"/>
    <lineage>
        <taxon>Bacteria</taxon>
        <taxon>Pseudomonadati</taxon>
        <taxon>Pseudomonadota</taxon>
        <taxon>Gammaproteobacteria</taxon>
        <taxon>Pseudomonadales</taxon>
        <taxon>Pseudomonadaceae</taxon>
        <taxon>Pseudomonas</taxon>
    </lineage>
</organism>
<dbReference type="RefSeq" id="WP_021219106.1">
    <property type="nucleotide sequence ID" value="NZ_LT629797.1"/>
</dbReference>
<keyword evidence="2" id="KW-1185">Reference proteome</keyword>
<dbReference type="EMBL" id="LT629797">
    <property type="protein sequence ID" value="SDU81103.1"/>
    <property type="molecule type" value="Genomic_DNA"/>
</dbReference>
<dbReference type="AlphaFoldDB" id="A0A1H2LJ93"/>
<sequence length="97" mass="11320">MHHIRVLSDGKHNGIYDLDAESNFPLFKKLFFVGLPSRKLVKEIIACEHFINEGGDLHACESYADVIKGLTDIYLQDTSKEHLRKYLYQRLRDELEI</sequence>
<accession>A0A1H2LJ93</accession>
<reference evidence="2" key="1">
    <citation type="submission" date="2016-10" db="EMBL/GenBank/DDBJ databases">
        <authorList>
            <person name="Varghese N."/>
            <person name="Submissions S."/>
        </authorList>
    </citation>
    <scope>NUCLEOTIDE SEQUENCE [LARGE SCALE GENOMIC DNA]</scope>
    <source>
        <strain evidence="2">KCTC 32246</strain>
    </source>
</reference>
<protein>
    <submittedName>
        <fullName evidence="1">Uncharacterized protein</fullName>
    </submittedName>
</protein>
<evidence type="ECO:0000313" key="2">
    <source>
        <dbReference type="Proteomes" id="UP000198675"/>
    </source>
</evidence>
<name>A0A1H2LJ93_9PSED</name>
<gene>
    <name evidence="1" type="ORF">SAMN05216363_1703</name>
</gene>